<dbReference type="Proteomes" id="UP000233375">
    <property type="component" value="Unassembled WGS sequence"/>
</dbReference>
<dbReference type="EMBL" id="PISE01000043">
    <property type="protein sequence ID" value="PKG22358.1"/>
    <property type="molecule type" value="Genomic_DNA"/>
</dbReference>
<evidence type="ECO:0000313" key="2">
    <source>
        <dbReference type="Proteomes" id="UP000233375"/>
    </source>
</evidence>
<gene>
    <name evidence="1" type="ORF">CWS01_17205</name>
</gene>
<name>A0A2N0YYM3_9BACI</name>
<accession>A0A2N0YYM3</accession>
<comment type="caution">
    <text evidence="1">The sequence shown here is derived from an EMBL/GenBank/DDBJ whole genome shotgun (WGS) entry which is preliminary data.</text>
</comment>
<dbReference type="InterPro" id="IPR019683">
    <property type="entry name" value="SirA"/>
</dbReference>
<dbReference type="OrthoDB" id="2736584at2"/>
<reference evidence="1 2" key="1">
    <citation type="journal article" date="2003" name="Int. J. Syst. Evol. Microbiol.">
        <title>Bacillus nealsonii sp. nov., isolated from a spacecraft-assembly facility, whose spores are gamma-radiation resistant.</title>
        <authorList>
            <person name="Venkateswaran K."/>
            <person name="Kempf M."/>
            <person name="Chen F."/>
            <person name="Satomi M."/>
            <person name="Nicholson W."/>
            <person name="Kern R."/>
        </authorList>
    </citation>
    <scope>NUCLEOTIDE SEQUENCE [LARGE SCALE GENOMIC DNA]</scope>
    <source>
        <strain evidence="1 2">FO-92</strain>
    </source>
</reference>
<keyword evidence="2" id="KW-1185">Reference proteome</keyword>
<dbReference type="InterPro" id="IPR038449">
    <property type="entry name" value="SirA_sf"/>
</dbReference>
<dbReference type="Pfam" id="PF10747">
    <property type="entry name" value="SirA"/>
    <property type="match status" value="1"/>
</dbReference>
<dbReference type="RefSeq" id="WP_101178415.1">
    <property type="nucleotide sequence ID" value="NZ_PISE01000043.1"/>
</dbReference>
<evidence type="ECO:0000313" key="1">
    <source>
        <dbReference type="EMBL" id="PKG22358.1"/>
    </source>
</evidence>
<sequence>MRKYELYLIEENVALHYNGKEKMIYNLFFEHTNTKDSTLKAILKKQIDYITRPIPEWKIQQVLLMELQKKSWFQHNVEGYYIKNDNLSSAMLSILNNCLQIKANGYYDAELVFFELLHKYEPNFLAIDIENGRYGWLKPIKQRNFV</sequence>
<organism evidence="1 2">
    <name type="scientific">Niallia nealsonii</name>
    <dbReference type="NCBI Taxonomy" id="115979"/>
    <lineage>
        <taxon>Bacteria</taxon>
        <taxon>Bacillati</taxon>
        <taxon>Bacillota</taxon>
        <taxon>Bacilli</taxon>
        <taxon>Bacillales</taxon>
        <taxon>Bacillaceae</taxon>
        <taxon>Niallia</taxon>
    </lineage>
</organism>
<protein>
    <submittedName>
        <fullName evidence="1">Sporulation inhibitor of replication protein SirA</fullName>
    </submittedName>
</protein>
<proteinExistence type="predicted"/>
<dbReference type="Gene3D" id="3.30.310.250">
    <property type="entry name" value="Sporulation inhibitor of replication protein SirA"/>
    <property type="match status" value="1"/>
</dbReference>
<dbReference type="AlphaFoldDB" id="A0A2N0YYM3"/>